<dbReference type="EMBL" id="JARIHO010000066">
    <property type="protein sequence ID" value="KAJ7314594.1"/>
    <property type="molecule type" value="Genomic_DNA"/>
</dbReference>
<protein>
    <submittedName>
        <fullName evidence="2">Uncharacterized protein</fullName>
    </submittedName>
</protein>
<organism evidence="2 3">
    <name type="scientific">Mycena albidolilacea</name>
    <dbReference type="NCBI Taxonomy" id="1033008"/>
    <lineage>
        <taxon>Eukaryota</taxon>
        <taxon>Fungi</taxon>
        <taxon>Dikarya</taxon>
        <taxon>Basidiomycota</taxon>
        <taxon>Agaricomycotina</taxon>
        <taxon>Agaricomycetes</taxon>
        <taxon>Agaricomycetidae</taxon>
        <taxon>Agaricales</taxon>
        <taxon>Marasmiineae</taxon>
        <taxon>Mycenaceae</taxon>
        <taxon>Mycena</taxon>
    </lineage>
</organism>
<gene>
    <name evidence="2" type="ORF">DFH08DRAFT_894976</name>
</gene>
<feature type="compositionally biased region" description="Low complexity" evidence="1">
    <location>
        <begin position="252"/>
        <end position="261"/>
    </location>
</feature>
<keyword evidence="3" id="KW-1185">Reference proteome</keyword>
<sequence length="285" mass="30513">MMKQAQYEGTGPAHANVPRRAKVLTAAQVRARRRRERGMQELGRASGVFVAFESASAEDINEDREEFGAVVRIQASSAGGETWCEEETGKVLRLVVARGARDDGVPCLEPAQLRAACAFVGKHREGGSRVLITTPRERAVDALSVGVCCATTISPDLEQVNSNGDIDMDAEEDVHQLLVRWHDLPTDDRDEDEDGDHGGGLRDEWRGLLSRDGIEYLAAALFPAPPCPCPSPSTSTPPSPSPFSSPSPFFFPSPSSSSSSPPSSPPPASSSMLHDPPRPIDTADA</sequence>
<reference evidence="2" key="1">
    <citation type="submission" date="2023-03" db="EMBL/GenBank/DDBJ databases">
        <title>Massive genome expansion in bonnet fungi (Mycena s.s.) driven by repeated elements and novel gene families across ecological guilds.</title>
        <authorList>
            <consortium name="Lawrence Berkeley National Laboratory"/>
            <person name="Harder C.B."/>
            <person name="Miyauchi S."/>
            <person name="Viragh M."/>
            <person name="Kuo A."/>
            <person name="Thoen E."/>
            <person name="Andreopoulos B."/>
            <person name="Lu D."/>
            <person name="Skrede I."/>
            <person name="Drula E."/>
            <person name="Henrissat B."/>
            <person name="Morin E."/>
            <person name="Kohler A."/>
            <person name="Barry K."/>
            <person name="LaButti K."/>
            <person name="Morin E."/>
            <person name="Salamov A."/>
            <person name="Lipzen A."/>
            <person name="Mereny Z."/>
            <person name="Hegedus B."/>
            <person name="Baldrian P."/>
            <person name="Stursova M."/>
            <person name="Weitz H."/>
            <person name="Taylor A."/>
            <person name="Grigoriev I.V."/>
            <person name="Nagy L.G."/>
            <person name="Martin F."/>
            <person name="Kauserud H."/>
        </authorList>
    </citation>
    <scope>NUCLEOTIDE SEQUENCE</scope>
    <source>
        <strain evidence="2">CBHHK002</strain>
    </source>
</reference>
<feature type="region of interest" description="Disordered" evidence="1">
    <location>
        <begin position="225"/>
        <end position="285"/>
    </location>
</feature>
<dbReference type="AlphaFoldDB" id="A0AAD7EDD8"/>
<name>A0AAD7EDD8_9AGAR</name>
<feature type="compositionally biased region" description="Pro residues" evidence="1">
    <location>
        <begin position="225"/>
        <end position="251"/>
    </location>
</feature>
<dbReference type="Proteomes" id="UP001218218">
    <property type="component" value="Unassembled WGS sequence"/>
</dbReference>
<evidence type="ECO:0000313" key="2">
    <source>
        <dbReference type="EMBL" id="KAJ7314594.1"/>
    </source>
</evidence>
<accession>A0AAD7EDD8</accession>
<evidence type="ECO:0000313" key="3">
    <source>
        <dbReference type="Proteomes" id="UP001218218"/>
    </source>
</evidence>
<proteinExistence type="predicted"/>
<evidence type="ECO:0000256" key="1">
    <source>
        <dbReference type="SAM" id="MobiDB-lite"/>
    </source>
</evidence>
<comment type="caution">
    <text evidence="2">The sequence shown here is derived from an EMBL/GenBank/DDBJ whole genome shotgun (WGS) entry which is preliminary data.</text>
</comment>